<gene>
    <name evidence="3" type="ORF">EJ02DRAFT_333639</name>
    <name evidence="2" type="ORF">EJ02DRAFT_358763</name>
</gene>
<feature type="compositionally biased region" description="Polar residues" evidence="1">
    <location>
        <begin position="60"/>
        <end position="80"/>
    </location>
</feature>
<organism evidence="2 4">
    <name type="scientific">Clathrospora elynae</name>
    <dbReference type="NCBI Taxonomy" id="706981"/>
    <lineage>
        <taxon>Eukaryota</taxon>
        <taxon>Fungi</taxon>
        <taxon>Dikarya</taxon>
        <taxon>Ascomycota</taxon>
        <taxon>Pezizomycotina</taxon>
        <taxon>Dothideomycetes</taxon>
        <taxon>Pleosporomycetidae</taxon>
        <taxon>Pleosporales</taxon>
        <taxon>Diademaceae</taxon>
        <taxon>Clathrospora</taxon>
    </lineage>
</organism>
<feature type="region of interest" description="Disordered" evidence="1">
    <location>
        <begin position="289"/>
        <end position="329"/>
    </location>
</feature>
<dbReference type="OrthoDB" id="3769541at2759"/>
<feature type="compositionally biased region" description="Basic residues" evidence="1">
    <location>
        <begin position="1"/>
        <end position="10"/>
    </location>
</feature>
<protein>
    <submittedName>
        <fullName evidence="2">Uncharacterized protein</fullName>
    </submittedName>
</protein>
<feature type="region of interest" description="Disordered" evidence="1">
    <location>
        <begin position="1"/>
        <end position="100"/>
    </location>
</feature>
<name>A0A6A5S7K7_9PLEO</name>
<accession>A0A6A5S7K7</accession>
<proteinExistence type="predicted"/>
<dbReference type="AlphaFoldDB" id="A0A6A5S7K7"/>
<reference evidence="2" key="1">
    <citation type="journal article" date="2020" name="Stud. Mycol.">
        <title>101 Dothideomycetes genomes: a test case for predicting lifestyles and emergence of pathogens.</title>
        <authorList>
            <person name="Haridas S."/>
            <person name="Albert R."/>
            <person name="Binder M."/>
            <person name="Bloem J."/>
            <person name="Labutti K."/>
            <person name="Salamov A."/>
            <person name="Andreopoulos B."/>
            <person name="Baker S."/>
            <person name="Barry K."/>
            <person name="Bills G."/>
            <person name="Bluhm B."/>
            <person name="Cannon C."/>
            <person name="Castanera R."/>
            <person name="Culley D."/>
            <person name="Daum C."/>
            <person name="Ezra D."/>
            <person name="Gonzalez J."/>
            <person name="Henrissat B."/>
            <person name="Kuo A."/>
            <person name="Liang C."/>
            <person name="Lipzen A."/>
            <person name="Lutzoni F."/>
            <person name="Magnuson J."/>
            <person name="Mondo S."/>
            <person name="Nolan M."/>
            <person name="Ohm R."/>
            <person name="Pangilinan J."/>
            <person name="Park H.-J."/>
            <person name="Ramirez L."/>
            <person name="Alfaro M."/>
            <person name="Sun H."/>
            <person name="Tritt A."/>
            <person name="Yoshinaga Y."/>
            <person name="Zwiers L.-H."/>
            <person name="Turgeon B."/>
            <person name="Goodwin S."/>
            <person name="Spatafora J."/>
            <person name="Crous P."/>
            <person name="Grigoriev I."/>
        </authorList>
    </citation>
    <scope>NUCLEOTIDE SEQUENCE</scope>
    <source>
        <strain evidence="2">CBS 161.51</strain>
    </source>
</reference>
<evidence type="ECO:0000313" key="2">
    <source>
        <dbReference type="EMBL" id="KAF1936585.1"/>
    </source>
</evidence>
<sequence length="383" mass="42284">MSRPCQKRRATAAANRASKPKPAGPPPIRHKARQKAIHNARRGGGRGGRSQNSGGRPSRNQQSGDDTQQDFISFASSGNNFHALHRGSRQDPIELDDTDDAREDGELTASASDSDDFDDADLHDADDMMINVQMEQPAVRRARVVRAEVMYTIPEAIAVYRRLLVARFPLSTGSRTRYRLYQVDTSPDSGASTSRAPSALSRAFRPSSATSEEPMATREAHRPAPAARNPEPEAYNPARDYVFNWGAHSGQRFDAVPENYLRTIGGQLYKYMHKRAGLLEAFEYHRPGQARTADPGYSQAPPLPPSAPSQAPLGPRGHMRSSARSASETYNFHKGQHAGKRLHEVPESYIRTLEGQSSIVNSWPGFKRALQDFNAKMGRQGRA</sequence>
<dbReference type="EMBL" id="ML976180">
    <property type="protein sequence ID" value="KAF1936585.1"/>
    <property type="molecule type" value="Genomic_DNA"/>
</dbReference>
<feature type="compositionally biased region" description="Polar residues" evidence="1">
    <location>
        <begin position="185"/>
        <end position="196"/>
    </location>
</feature>
<dbReference type="EMBL" id="ML975998">
    <property type="protein sequence ID" value="KAF1947368.1"/>
    <property type="molecule type" value="Genomic_DNA"/>
</dbReference>
<feature type="compositionally biased region" description="Basic residues" evidence="1">
    <location>
        <begin position="28"/>
        <end position="44"/>
    </location>
</feature>
<dbReference type="Proteomes" id="UP000800038">
    <property type="component" value="Unassembled WGS sequence"/>
</dbReference>
<feature type="compositionally biased region" description="Low complexity" evidence="1">
    <location>
        <begin position="223"/>
        <end position="235"/>
    </location>
</feature>
<keyword evidence="4" id="KW-1185">Reference proteome</keyword>
<evidence type="ECO:0000256" key="1">
    <source>
        <dbReference type="SAM" id="MobiDB-lite"/>
    </source>
</evidence>
<evidence type="ECO:0000313" key="4">
    <source>
        <dbReference type="Proteomes" id="UP000800038"/>
    </source>
</evidence>
<evidence type="ECO:0000313" key="3">
    <source>
        <dbReference type="EMBL" id="KAF1947368.1"/>
    </source>
</evidence>
<feature type="compositionally biased region" description="Low complexity" evidence="1">
    <location>
        <begin position="49"/>
        <end position="59"/>
    </location>
</feature>
<feature type="region of interest" description="Disordered" evidence="1">
    <location>
        <begin position="185"/>
        <end position="235"/>
    </location>
</feature>